<feature type="transmembrane region" description="Helical" evidence="6">
    <location>
        <begin position="260"/>
        <end position="281"/>
    </location>
</feature>
<reference evidence="8 9" key="1">
    <citation type="journal article" date="2012" name="ISME J.">
        <title>Genomic insights to SAR86, an abundant and uncultivated marine bacterial lineage.</title>
        <authorList>
            <person name="Dupont C.L."/>
            <person name="Rusch D.B."/>
            <person name="Yooseph S."/>
            <person name="Lombardo M.J."/>
            <person name="Richter R.A."/>
            <person name="Valas R."/>
            <person name="Novotny M."/>
            <person name="Yee-Greenbaum J."/>
            <person name="Selengut J.D."/>
            <person name="Haft D.H."/>
            <person name="Halpern A.L."/>
            <person name="Lasken R.S."/>
            <person name="Nealson K."/>
            <person name="Friedman R."/>
            <person name="Venter J.C."/>
        </authorList>
    </citation>
    <scope>NUCLEOTIDE SEQUENCE [LARGE SCALE GENOMIC DNA]</scope>
</reference>
<keyword evidence="3 6" id="KW-0812">Transmembrane</keyword>
<feature type="transmembrane region" description="Helical" evidence="6">
    <location>
        <begin position="315"/>
        <end position="340"/>
    </location>
</feature>
<comment type="subcellular location">
    <subcellularLocation>
        <location evidence="1">Membrane</location>
        <topology evidence="1">Multi-pass membrane protein</topology>
    </subcellularLocation>
</comment>
<feature type="transmembrane region" description="Helical" evidence="6">
    <location>
        <begin position="220"/>
        <end position="240"/>
    </location>
</feature>
<feature type="transmembrane region" description="Helical" evidence="6">
    <location>
        <begin position="149"/>
        <end position="167"/>
    </location>
</feature>
<dbReference type="HOGENOM" id="CLU_029352_1_1_6"/>
<dbReference type="NCBIfam" id="TIGR00901">
    <property type="entry name" value="2A0125"/>
    <property type="match status" value="1"/>
</dbReference>
<dbReference type="InterPro" id="IPR011701">
    <property type="entry name" value="MFS"/>
</dbReference>
<feature type="transmembrane region" description="Helical" evidence="6">
    <location>
        <begin position="352"/>
        <end position="374"/>
    </location>
</feature>
<feature type="transmembrane region" description="Helical" evidence="6">
    <location>
        <begin position="106"/>
        <end position="128"/>
    </location>
</feature>
<feature type="transmembrane region" description="Helical" evidence="6">
    <location>
        <begin position="386"/>
        <end position="407"/>
    </location>
</feature>
<protein>
    <submittedName>
        <fullName evidence="8">MFS transporter</fullName>
    </submittedName>
</protein>
<evidence type="ECO:0000256" key="3">
    <source>
        <dbReference type="ARBA" id="ARBA00022692"/>
    </source>
</evidence>
<dbReference type="InterPro" id="IPR004752">
    <property type="entry name" value="AmpG_permease/AT-1"/>
</dbReference>
<dbReference type="InterPro" id="IPR036259">
    <property type="entry name" value="MFS_trans_sf"/>
</dbReference>
<evidence type="ECO:0000256" key="5">
    <source>
        <dbReference type="ARBA" id="ARBA00023136"/>
    </source>
</evidence>
<dbReference type="Proteomes" id="UP000010116">
    <property type="component" value="Unassembled WGS sequence"/>
</dbReference>
<feature type="transmembrane region" description="Helical" evidence="6">
    <location>
        <begin position="80"/>
        <end position="100"/>
    </location>
</feature>
<accession>J4V6V4</accession>
<evidence type="ECO:0000256" key="6">
    <source>
        <dbReference type="SAM" id="Phobius"/>
    </source>
</evidence>
<evidence type="ECO:0000313" key="8">
    <source>
        <dbReference type="EMBL" id="EJP74122.1"/>
    </source>
</evidence>
<evidence type="ECO:0000259" key="7">
    <source>
        <dbReference type="PROSITE" id="PS50850"/>
    </source>
</evidence>
<organism evidence="8 9">
    <name type="scientific">SAR86 cluster bacterium SAR86B</name>
    <dbReference type="NCBI Taxonomy" id="1123867"/>
    <lineage>
        <taxon>Bacteria</taxon>
        <taxon>Pseudomonadati</taxon>
        <taxon>Pseudomonadota</taxon>
        <taxon>Gammaproteobacteria</taxon>
        <taxon>SAR86 cluster</taxon>
    </lineage>
</organism>
<sequence>MFELPKKMLVMLCLGFSSGLPYIVLITTSSAWFKDVGVSLTLIGFFAWITFPYTIKFLWAPLVDRFEIIAFKKFGHRKSWILLTQLIILFSIFFLSLLNPQIDLKSFYIVASIIAIAGSFQDIAIDAFRIEYAKINDQGNLAAAYQLGYRLAIITAASFGLIFADLYGWSLTFKLLSIAMLVGVLGTIFSEEVRNEELGRLTFVNSIIEPLLDFFTRFKWYIASMLLLIIATYRLTDIVMGPMATPFYLEMGFSLTEIGSVVKVAALIFSIVGVFLGGIFIKKIGIYSSLIIGAFLVFITNLFFSYVSISEKSLFLLTFIVSLDSLAVGIVGTVNIAFLTSLVSKKYTAFQYALLTGFMAGPGFILKGLSGAWVEKLQNLHGLEYGWMYFYIFTSLLTLPVIFLLLTNRGFFNRYEKSFMD</sequence>
<dbReference type="InterPro" id="IPR020846">
    <property type="entry name" value="MFS_dom"/>
</dbReference>
<keyword evidence="5 6" id="KW-0472">Membrane</keyword>
<feature type="transmembrane region" description="Helical" evidence="6">
    <location>
        <begin position="39"/>
        <end position="59"/>
    </location>
</feature>
<feature type="transmembrane region" description="Helical" evidence="6">
    <location>
        <begin position="288"/>
        <end position="309"/>
    </location>
</feature>
<evidence type="ECO:0000256" key="1">
    <source>
        <dbReference type="ARBA" id="ARBA00004141"/>
    </source>
</evidence>
<keyword evidence="4 6" id="KW-1133">Transmembrane helix</keyword>
<evidence type="ECO:0000313" key="9">
    <source>
        <dbReference type="Proteomes" id="UP000010116"/>
    </source>
</evidence>
<dbReference type="EMBL" id="JH611161">
    <property type="protein sequence ID" value="EJP74122.1"/>
    <property type="molecule type" value="Genomic_DNA"/>
</dbReference>
<dbReference type="AlphaFoldDB" id="J4V6V4"/>
<dbReference type="GO" id="GO:0022857">
    <property type="term" value="F:transmembrane transporter activity"/>
    <property type="evidence" value="ECO:0007669"/>
    <property type="project" value="InterPro"/>
</dbReference>
<feature type="domain" description="Major facilitator superfamily (MFS) profile" evidence="7">
    <location>
        <begin position="7"/>
        <end position="412"/>
    </location>
</feature>
<feature type="transmembrane region" description="Helical" evidence="6">
    <location>
        <begin position="9"/>
        <end position="33"/>
    </location>
</feature>
<dbReference type="PANTHER" id="PTHR12778">
    <property type="entry name" value="SOLUTE CARRIER FAMILY 33 ACETYL-COA TRANSPORTER -RELATED"/>
    <property type="match status" value="1"/>
</dbReference>
<evidence type="ECO:0000256" key="2">
    <source>
        <dbReference type="ARBA" id="ARBA00022448"/>
    </source>
</evidence>
<evidence type="ECO:0000256" key="4">
    <source>
        <dbReference type="ARBA" id="ARBA00022989"/>
    </source>
</evidence>
<dbReference type="GO" id="GO:0016020">
    <property type="term" value="C:membrane"/>
    <property type="evidence" value="ECO:0007669"/>
    <property type="project" value="UniProtKB-SubCell"/>
</dbReference>
<dbReference type="Gene3D" id="1.20.1250.20">
    <property type="entry name" value="MFS general substrate transporter like domains"/>
    <property type="match status" value="2"/>
</dbReference>
<keyword evidence="2" id="KW-0813">Transport</keyword>
<dbReference type="PANTHER" id="PTHR12778:SF10">
    <property type="entry name" value="MAJOR FACILITATOR SUPERFAMILY DOMAIN-CONTAINING PROTEIN 3"/>
    <property type="match status" value="1"/>
</dbReference>
<gene>
    <name evidence="8" type="ORF">NT02SARS_1438</name>
</gene>
<proteinExistence type="predicted"/>
<name>J4V6V4_9GAMM</name>
<feature type="transmembrane region" description="Helical" evidence="6">
    <location>
        <begin position="173"/>
        <end position="190"/>
    </location>
</feature>
<dbReference type="PROSITE" id="PS50850">
    <property type="entry name" value="MFS"/>
    <property type="match status" value="1"/>
</dbReference>
<dbReference type="SUPFAM" id="SSF103473">
    <property type="entry name" value="MFS general substrate transporter"/>
    <property type="match status" value="1"/>
</dbReference>
<dbReference type="Pfam" id="PF07690">
    <property type="entry name" value="MFS_1"/>
    <property type="match status" value="1"/>
</dbReference>